<dbReference type="GO" id="GO:0006508">
    <property type="term" value="P:proteolysis"/>
    <property type="evidence" value="ECO:0007669"/>
    <property type="project" value="UniProtKB-KW"/>
</dbReference>
<dbReference type="AlphaFoldDB" id="A0A6G5A7N3"/>
<dbReference type="Gene3D" id="3.40.390.10">
    <property type="entry name" value="Collagenase (Catalytic Domain)"/>
    <property type="match status" value="1"/>
</dbReference>
<dbReference type="EMBL" id="GIKN01003980">
    <property type="protein sequence ID" value="NIE46253.1"/>
    <property type="molecule type" value="Transcribed_RNA"/>
</dbReference>
<proteinExistence type="predicted"/>
<dbReference type="InterPro" id="IPR024079">
    <property type="entry name" value="MetalloPept_cat_dom_sf"/>
</dbReference>
<organism evidence="1">
    <name type="scientific">Rhipicephalus microplus</name>
    <name type="common">Cattle tick</name>
    <name type="synonym">Boophilus microplus</name>
    <dbReference type="NCBI Taxonomy" id="6941"/>
    <lineage>
        <taxon>Eukaryota</taxon>
        <taxon>Metazoa</taxon>
        <taxon>Ecdysozoa</taxon>
        <taxon>Arthropoda</taxon>
        <taxon>Chelicerata</taxon>
        <taxon>Arachnida</taxon>
        <taxon>Acari</taxon>
        <taxon>Parasitiformes</taxon>
        <taxon>Ixodida</taxon>
        <taxon>Ixodoidea</taxon>
        <taxon>Ixodidae</taxon>
        <taxon>Rhipicephalinae</taxon>
        <taxon>Rhipicephalus</taxon>
        <taxon>Boophilus</taxon>
    </lineage>
</organism>
<name>A0A6G5A7N3_RHIMP</name>
<accession>A0A6G5A7N3</accession>
<dbReference type="GO" id="GO:0008237">
    <property type="term" value="F:metallopeptidase activity"/>
    <property type="evidence" value="ECO:0007669"/>
    <property type="project" value="UniProtKB-KW"/>
</dbReference>
<keyword evidence="1" id="KW-0645">Protease</keyword>
<dbReference type="OrthoDB" id="6486640at2759"/>
<keyword evidence="1" id="KW-0482">Metalloprotease</keyword>
<sequence length="326" mass="36118">MASRWSTTSALLGILFVGFYIGFARCAYTKYYIHVGVMVDGAHQQQTPNLQANQAYYRTLFMAVARRLSLLGAGYFKISFIIHPLSQTETNEVFARVGQPALVENLYKNVIFFIKAHSNVFNYKKELLVLTTRRVLKTQNGALSKGFAVKGSICTPNSIAVVRDDGTFAAVNEVVKLILHTVGVDFDGVGKASNCPAHEGYLMGTGKLKLPLGYSLCTKRLVGAALRRSQCLGNKISNKTTKRIPIPAKIKRGVYCSWFGLSECDEKGMAKFEHKAASKYHCLVHCCKGHSRMERMVAPDGLRCDEDPFSYYDKRCVNGACVQIGK</sequence>
<keyword evidence="1" id="KW-0378">Hydrolase</keyword>
<protein>
    <submittedName>
        <fullName evidence="1">Putative secreted metalloprotease</fullName>
    </submittedName>
</protein>
<evidence type="ECO:0000313" key="1">
    <source>
        <dbReference type="EMBL" id="NIE46253.1"/>
    </source>
</evidence>
<reference evidence="1" key="1">
    <citation type="submission" date="2020-03" db="EMBL/GenBank/DDBJ databases">
        <title>A transcriptome and proteome of the tick Rhipicephalus microplus shaped by the genetic composition of its hosts and developmental stage.</title>
        <authorList>
            <person name="Garcia G.R."/>
            <person name="Ribeiro J.M.C."/>
            <person name="Maruyama S.R."/>
            <person name="Gardinasse L.G."/>
            <person name="Nelson K."/>
            <person name="Ferreira B.R."/>
            <person name="Andrade T.G."/>
            <person name="Santos I.K.F.M."/>
        </authorList>
    </citation>
    <scope>NUCLEOTIDE SEQUENCE</scope>
    <source>
        <strain evidence="1">NSGR</strain>
        <tissue evidence="1">Salivary glands</tissue>
    </source>
</reference>
<dbReference type="VEuPathDB" id="VectorBase:LOC119167582"/>